<feature type="domain" description="Nudix hydrolase" evidence="2">
    <location>
        <begin position="30"/>
        <end position="166"/>
    </location>
</feature>
<dbReference type="GO" id="GO:0006167">
    <property type="term" value="P:AMP biosynthetic process"/>
    <property type="evidence" value="ECO:0007669"/>
    <property type="project" value="TreeGrafter"/>
</dbReference>
<dbReference type="PANTHER" id="PTHR21340:SF0">
    <property type="entry name" value="BIS(5'-NUCLEOSYL)-TETRAPHOSPHATASE [ASYMMETRICAL]"/>
    <property type="match status" value="1"/>
</dbReference>
<dbReference type="PANTHER" id="PTHR21340">
    <property type="entry name" value="DIADENOSINE 5,5-P1,P4-TETRAPHOSPHATE PYROPHOSPHOHYDROLASE MUTT"/>
    <property type="match status" value="1"/>
</dbReference>
<dbReference type="HOGENOM" id="CLU_048989_0_0_11"/>
<dbReference type="InterPro" id="IPR015797">
    <property type="entry name" value="NUDIX_hydrolase-like_dom_sf"/>
</dbReference>
<reference evidence="3 4" key="1">
    <citation type="journal article" date="2007" name="Genome Res.">
        <title>Genome characteristics of facultatively symbiotic Frankia sp. strains reflect host range and host plant biogeography.</title>
        <authorList>
            <person name="Normand P."/>
            <person name="Lapierre P."/>
            <person name="Tisa L.S."/>
            <person name="Gogarten J.P."/>
            <person name="Alloisio N."/>
            <person name="Bagnarol E."/>
            <person name="Bassi C.A."/>
            <person name="Berry A.M."/>
            <person name="Bickhart D.M."/>
            <person name="Choisne N."/>
            <person name="Couloux A."/>
            <person name="Cournoyer B."/>
            <person name="Cruveiller S."/>
            <person name="Daubin V."/>
            <person name="Demange N."/>
            <person name="Francino M.P."/>
            <person name="Goltsman E."/>
            <person name="Huang Y."/>
            <person name="Kopp O.R."/>
            <person name="Labarre L."/>
            <person name="Lapidus A."/>
            <person name="Lavire C."/>
            <person name="Marechal J."/>
            <person name="Martinez M."/>
            <person name="Mastronunzio J.E."/>
            <person name="Mullin B.C."/>
            <person name="Niemann J."/>
            <person name="Pujic P."/>
            <person name="Rawnsley T."/>
            <person name="Rouy Z."/>
            <person name="Schenowitz C."/>
            <person name="Sellstedt A."/>
            <person name="Tavares F."/>
            <person name="Tomkins J.P."/>
            <person name="Vallenet D."/>
            <person name="Valverde C."/>
            <person name="Wall L.G."/>
            <person name="Wang Y."/>
            <person name="Medigue C."/>
            <person name="Benson D.R."/>
        </authorList>
    </citation>
    <scope>NUCLEOTIDE SEQUENCE [LARGE SCALE GENOMIC DNA]</scope>
    <source>
        <strain evidence="4">DSM 45818 / CECT 9043 / CcI3</strain>
    </source>
</reference>
<dbReference type="InterPro" id="IPR013078">
    <property type="entry name" value="His_Pase_superF_clade-1"/>
</dbReference>
<dbReference type="Pfam" id="PF00293">
    <property type="entry name" value="NUDIX"/>
    <property type="match status" value="1"/>
</dbReference>
<accession>Q2J4E5</accession>
<dbReference type="PROSITE" id="PS51462">
    <property type="entry name" value="NUDIX"/>
    <property type="match status" value="1"/>
</dbReference>
<name>Q2J4E5_FRACC</name>
<organism evidence="3 4">
    <name type="scientific">Frankia casuarinae (strain DSM 45818 / CECT 9043 / HFP020203 / CcI3)</name>
    <dbReference type="NCBI Taxonomy" id="106370"/>
    <lineage>
        <taxon>Bacteria</taxon>
        <taxon>Bacillati</taxon>
        <taxon>Actinomycetota</taxon>
        <taxon>Actinomycetes</taxon>
        <taxon>Frankiales</taxon>
        <taxon>Frankiaceae</taxon>
        <taxon>Frankia</taxon>
    </lineage>
</organism>
<dbReference type="InterPro" id="IPR020084">
    <property type="entry name" value="NUDIX_hydrolase_CS"/>
</dbReference>
<dbReference type="Gene3D" id="3.90.79.10">
    <property type="entry name" value="Nucleoside Triphosphate Pyrophosphohydrolase"/>
    <property type="match status" value="1"/>
</dbReference>
<keyword evidence="1 3" id="KW-0378">Hydrolase</keyword>
<dbReference type="Pfam" id="PF00300">
    <property type="entry name" value="His_Phos_1"/>
    <property type="match status" value="1"/>
</dbReference>
<dbReference type="Gene3D" id="3.40.50.1240">
    <property type="entry name" value="Phosphoglycerate mutase-like"/>
    <property type="match status" value="1"/>
</dbReference>
<evidence type="ECO:0000313" key="4">
    <source>
        <dbReference type="Proteomes" id="UP000001937"/>
    </source>
</evidence>
<keyword evidence="4" id="KW-1185">Reference proteome</keyword>
<dbReference type="OrthoDB" id="4287477at2"/>
<dbReference type="SUPFAM" id="SSF53254">
    <property type="entry name" value="Phosphoglycerate mutase-like"/>
    <property type="match status" value="1"/>
</dbReference>
<dbReference type="eggNOG" id="COG0494">
    <property type="taxonomic scope" value="Bacteria"/>
</dbReference>
<sequence>MCPSSWRRGGWSRRLDGMKSSADPWDRPVRVVGAAGGVLWRPTRDGRQIAVVHRPRYDDWSLPKGKLRRREHPLLGALREVEEETGYRAWLGPPLGEYRYLTDGGRTVKTVRYWAMQARSGTFVPTREVDRLAWLAKGDAARRVSYDTDRHVLAEFGRLPAPTAALVVIRHARAAHHRRWDGPDRLRPLDERGRAQANALVPLLTSLGIRLLISADLPCCTATLAPYARAAGLAVEPEPALADTGYPGSEARVVATLMGLAASGTPTAICSQRTIVADLIRRLLDGWCWPVPDQLGVREGGFWLLHCPPGRLVAAERHDPVA</sequence>
<dbReference type="InterPro" id="IPR029033">
    <property type="entry name" value="His_PPase_superfam"/>
</dbReference>
<dbReference type="Proteomes" id="UP000001937">
    <property type="component" value="Chromosome"/>
</dbReference>
<evidence type="ECO:0000259" key="2">
    <source>
        <dbReference type="PROSITE" id="PS51462"/>
    </source>
</evidence>
<dbReference type="CDD" id="cd03673">
    <property type="entry name" value="NUDIX_Ap6A_hydrolase"/>
    <property type="match status" value="1"/>
</dbReference>
<dbReference type="PROSITE" id="PS00893">
    <property type="entry name" value="NUDIX_BOX"/>
    <property type="match status" value="1"/>
</dbReference>
<dbReference type="SMART" id="SM00855">
    <property type="entry name" value="PGAM"/>
    <property type="match status" value="1"/>
</dbReference>
<dbReference type="SUPFAM" id="SSF55811">
    <property type="entry name" value="Nudix"/>
    <property type="match status" value="1"/>
</dbReference>
<dbReference type="InterPro" id="IPR051325">
    <property type="entry name" value="Nudix_hydrolase_domain"/>
</dbReference>
<dbReference type="EMBL" id="CP000249">
    <property type="protein sequence ID" value="ABD13847.1"/>
    <property type="molecule type" value="Genomic_DNA"/>
</dbReference>
<evidence type="ECO:0000256" key="1">
    <source>
        <dbReference type="ARBA" id="ARBA00022801"/>
    </source>
</evidence>
<dbReference type="InterPro" id="IPR000086">
    <property type="entry name" value="NUDIX_hydrolase_dom"/>
</dbReference>
<dbReference type="PhylomeDB" id="Q2J4E5"/>
<protein>
    <submittedName>
        <fullName evidence="3">NUDIX hydrolase</fullName>
    </submittedName>
</protein>
<proteinExistence type="predicted"/>
<dbReference type="STRING" id="106370.Francci3_4501"/>
<dbReference type="eggNOG" id="COG0406">
    <property type="taxonomic scope" value="Bacteria"/>
</dbReference>
<dbReference type="GO" id="GO:0006754">
    <property type="term" value="P:ATP biosynthetic process"/>
    <property type="evidence" value="ECO:0007669"/>
    <property type="project" value="TreeGrafter"/>
</dbReference>
<dbReference type="KEGG" id="fra:Francci3_4501"/>
<evidence type="ECO:0000313" key="3">
    <source>
        <dbReference type="EMBL" id="ABD13847.1"/>
    </source>
</evidence>
<dbReference type="AlphaFoldDB" id="Q2J4E5"/>
<gene>
    <name evidence="3" type="ordered locus">Francci3_4501</name>
</gene>
<dbReference type="GO" id="GO:0004081">
    <property type="term" value="F:bis(5'-nucleosyl)-tetraphosphatase (asymmetrical) activity"/>
    <property type="evidence" value="ECO:0007669"/>
    <property type="project" value="TreeGrafter"/>
</dbReference>